<dbReference type="Gene3D" id="3.40.50.1820">
    <property type="entry name" value="alpha/beta hydrolase"/>
    <property type="match status" value="1"/>
</dbReference>
<gene>
    <name evidence="3" type="ORF">Pan153_31270</name>
</gene>
<feature type="signal peptide" evidence="2">
    <location>
        <begin position="1"/>
        <end position="31"/>
    </location>
</feature>
<dbReference type="InterPro" id="IPR050955">
    <property type="entry name" value="Plant_Biomass_Hydrol_Est"/>
</dbReference>
<reference evidence="3 4" key="1">
    <citation type="submission" date="2019-02" db="EMBL/GenBank/DDBJ databases">
        <title>Deep-cultivation of Planctomycetes and their phenomic and genomic characterization uncovers novel biology.</title>
        <authorList>
            <person name="Wiegand S."/>
            <person name="Jogler M."/>
            <person name="Boedeker C."/>
            <person name="Pinto D."/>
            <person name="Vollmers J."/>
            <person name="Rivas-Marin E."/>
            <person name="Kohn T."/>
            <person name="Peeters S.H."/>
            <person name="Heuer A."/>
            <person name="Rast P."/>
            <person name="Oberbeckmann S."/>
            <person name="Bunk B."/>
            <person name="Jeske O."/>
            <person name="Meyerdierks A."/>
            <person name="Storesund J.E."/>
            <person name="Kallscheuer N."/>
            <person name="Luecker S."/>
            <person name="Lage O.M."/>
            <person name="Pohl T."/>
            <person name="Merkel B.J."/>
            <person name="Hornburger P."/>
            <person name="Mueller R.-W."/>
            <person name="Bruemmer F."/>
            <person name="Labrenz M."/>
            <person name="Spormann A.M."/>
            <person name="Op den Camp H."/>
            <person name="Overmann J."/>
            <person name="Amann R."/>
            <person name="Jetten M.S.M."/>
            <person name="Mascher T."/>
            <person name="Medema M.H."/>
            <person name="Devos D.P."/>
            <person name="Kaster A.-K."/>
            <person name="Ovreas L."/>
            <person name="Rohde M."/>
            <person name="Galperin M.Y."/>
            <person name="Jogler C."/>
        </authorList>
    </citation>
    <scope>NUCLEOTIDE SEQUENCE [LARGE SCALE GENOMIC DNA]</scope>
    <source>
        <strain evidence="3 4">Pan153</strain>
    </source>
</reference>
<dbReference type="InterPro" id="IPR000801">
    <property type="entry name" value="Esterase-like"/>
</dbReference>
<dbReference type="OrthoDB" id="9764953at2"/>
<dbReference type="Proteomes" id="UP000320839">
    <property type="component" value="Chromosome"/>
</dbReference>
<evidence type="ECO:0000256" key="1">
    <source>
        <dbReference type="ARBA" id="ARBA00022729"/>
    </source>
</evidence>
<name>A0A518FQ51_9PLAN</name>
<evidence type="ECO:0000256" key="2">
    <source>
        <dbReference type="SAM" id="SignalP"/>
    </source>
</evidence>
<dbReference type="Pfam" id="PF00756">
    <property type="entry name" value="Esterase"/>
    <property type="match status" value="1"/>
</dbReference>
<dbReference type="GO" id="GO:0016787">
    <property type="term" value="F:hydrolase activity"/>
    <property type="evidence" value="ECO:0007669"/>
    <property type="project" value="UniProtKB-KW"/>
</dbReference>
<dbReference type="InterPro" id="IPR029058">
    <property type="entry name" value="AB_hydrolase_fold"/>
</dbReference>
<organism evidence="3 4">
    <name type="scientific">Gimesia panareensis</name>
    <dbReference type="NCBI Taxonomy" id="2527978"/>
    <lineage>
        <taxon>Bacteria</taxon>
        <taxon>Pseudomonadati</taxon>
        <taxon>Planctomycetota</taxon>
        <taxon>Planctomycetia</taxon>
        <taxon>Planctomycetales</taxon>
        <taxon>Planctomycetaceae</taxon>
        <taxon>Gimesia</taxon>
    </lineage>
</organism>
<keyword evidence="1 2" id="KW-0732">Signal</keyword>
<protein>
    <submittedName>
        <fullName evidence="3">Alpha/beta hydrolase family protein</fullName>
    </submittedName>
</protein>
<proteinExistence type="predicted"/>
<keyword evidence="3" id="KW-0378">Hydrolase</keyword>
<dbReference type="EMBL" id="CP036317">
    <property type="protein sequence ID" value="QDV18469.1"/>
    <property type="molecule type" value="Genomic_DNA"/>
</dbReference>
<accession>A0A518FQ51</accession>
<dbReference type="SUPFAM" id="SSF53474">
    <property type="entry name" value="alpha/beta-Hydrolases"/>
    <property type="match status" value="1"/>
</dbReference>
<sequence length="874" mass="96419" precursor="true">MQTLRTRFLFAFHTALIVCCLALLSTGPALQAQTKSAAKEPASTAPVKTGFVNAVFKDKAGEHRYVVFVPHDYSPAKKYPVILFLHGAGERGNDGLKQTQVGLGPMIKQQEKTFPFIVVFPQAEDMKERLLEGWLANSPDGKRALQILNQVMQKYSVNSNRQILTGWSMGGYGAWSMAAAFPNRWSAVAPLSGGGNTEWASELKDVPIWAFHGAQDRVVLPEESEQMIDAIKKAGGQPRFTLVPDVGHDVWKVAYTKPLFDWMQNPTLQIDPSAPLLVKPDRKLPAEVDSETPFVPALIINDAVSVRLGNRFLQSLADAVPSMVPPDMLEGNIADINDWTTAQGRSFSVQFSGISYKGELARAAVEAYAAGTLNIQLGIQNVDLYISNTYVTGNRHAAVAGPISVSIGHQRPVWLSFDVQPYIQGQQLKLKLLRTRFTIPQNNWYVSGPAGVSTRGIGMTAEKVSSGLVDGIYGSKGRIESEVKAIVPGLVDELEKQLNFSEASQVVDAVWPLPVYHPRIKLWPREVVTDKQGVSLNFGLTVASLDSSKPPADVQQINAFGTPVNEIPKVTELQVGVAPGILKPLTEMLVKDDVARIPVLDIPGHSFDPLADAKTMQQVFPDLKQYGNDIKIWSELVLTRPIQVEDSNKPKSASDDPFRFVVPRAAISMAIKKSAADKNWTPYAEFSLSLSQDVDPEIVDQSFSKRAIRLDWEGDSRIGGLARFAPDYKPQDKNIDQEKLRSLVQSAWDGWTKQGPASVAEIPDIELGFGRYRIQQVKWAAPQLLATFSVPELKITNNTKQEIEYELKSPYSDWGGPYKLKPGDSHVFDAAMPLTYRRKIDGQLHVFTLASGSHFEFLPEKDHPEGVLYEASDN</sequence>
<evidence type="ECO:0000313" key="3">
    <source>
        <dbReference type="EMBL" id="QDV18469.1"/>
    </source>
</evidence>
<evidence type="ECO:0000313" key="4">
    <source>
        <dbReference type="Proteomes" id="UP000320839"/>
    </source>
</evidence>
<dbReference type="PANTHER" id="PTHR43037:SF1">
    <property type="entry name" value="BLL1128 PROTEIN"/>
    <property type="match status" value="1"/>
</dbReference>
<dbReference type="PANTHER" id="PTHR43037">
    <property type="entry name" value="UNNAMED PRODUCT-RELATED"/>
    <property type="match status" value="1"/>
</dbReference>
<dbReference type="AlphaFoldDB" id="A0A518FQ51"/>
<dbReference type="RefSeq" id="WP_145456708.1">
    <property type="nucleotide sequence ID" value="NZ_CP036317.1"/>
</dbReference>
<feature type="chain" id="PRO_5022012838" evidence="2">
    <location>
        <begin position="32"/>
        <end position="874"/>
    </location>
</feature>